<dbReference type="InterPro" id="IPR021842">
    <property type="entry name" value="DUF3435"/>
</dbReference>
<dbReference type="Proteomes" id="UP000297280">
    <property type="component" value="Unassembled WGS sequence"/>
</dbReference>
<sequence length="335" mass="38941">MSFDPKAYLQARLGKNEENRKESFYGKSYTDPTRKAYAFALKQWKSFGEALGSDPKPDLETIQTFLMWYGQTAKGSINDRIAISTFYEMLKNLGTVYKAVYKYKIPRDIIDDIKFYIETDLKDELQLQDKEREKAIADWADIENAVEYLILRDSHEYYNNRYRIQLECIFLLIADAGERIGVIVRSTSYSAKNFGTALLYRDLKLFRLPSTEPDGRPRFKLEITYNNRKGERGNEKQFIEQTYFTRDIPGSCVVCWIMVLLFLDDVFEHCSWPSDLFRNIDTSVEIPITLKRSKLDIPVFRSTERSKDISPTRVVSSDTITADGRRVVAAAGFRQ</sequence>
<comment type="caution">
    <text evidence="1">The sequence shown here is derived from an EMBL/GenBank/DDBJ whole genome shotgun (WGS) entry which is preliminary data.</text>
</comment>
<evidence type="ECO:0000313" key="2">
    <source>
        <dbReference type="Proteomes" id="UP000297280"/>
    </source>
</evidence>
<accession>A0A4Z1KE47</accession>
<dbReference type="PANTHER" id="PTHR37535">
    <property type="entry name" value="FLUG DOMAIN PROTEIN"/>
    <property type="match status" value="1"/>
</dbReference>
<proteinExistence type="predicted"/>
<protein>
    <submittedName>
        <fullName evidence="1">Uncharacterized protein</fullName>
    </submittedName>
</protein>
<name>A0A4Z1KE47_9HELO</name>
<dbReference type="Pfam" id="PF11917">
    <property type="entry name" value="DUF3435"/>
    <property type="match status" value="1"/>
</dbReference>
<dbReference type="AlphaFoldDB" id="A0A4Z1KE47"/>
<dbReference type="PANTHER" id="PTHR37535:SF4">
    <property type="entry name" value="FLUG DOMAIN-CONTAINING PROTEIN"/>
    <property type="match status" value="1"/>
</dbReference>
<keyword evidence="2" id="KW-1185">Reference proteome</keyword>
<dbReference type="EMBL" id="PQXO01000611">
    <property type="protein sequence ID" value="TGO83656.1"/>
    <property type="molecule type" value="Genomic_DNA"/>
</dbReference>
<evidence type="ECO:0000313" key="1">
    <source>
        <dbReference type="EMBL" id="TGO83656.1"/>
    </source>
</evidence>
<reference evidence="1 2" key="1">
    <citation type="submission" date="2017-12" db="EMBL/GenBank/DDBJ databases">
        <title>Comparative genomics of Botrytis spp.</title>
        <authorList>
            <person name="Valero-Jimenez C.A."/>
            <person name="Tapia P."/>
            <person name="Veloso J."/>
            <person name="Silva-Moreno E."/>
            <person name="Staats M."/>
            <person name="Valdes J.H."/>
            <person name="Van Kan J.A.L."/>
        </authorList>
    </citation>
    <scope>NUCLEOTIDE SEQUENCE [LARGE SCALE GENOMIC DNA]</scope>
    <source>
        <strain evidence="1 2">MUCL3349</strain>
    </source>
</reference>
<organism evidence="1 2">
    <name type="scientific">Botrytis porri</name>
    <dbReference type="NCBI Taxonomy" id="87229"/>
    <lineage>
        <taxon>Eukaryota</taxon>
        <taxon>Fungi</taxon>
        <taxon>Dikarya</taxon>
        <taxon>Ascomycota</taxon>
        <taxon>Pezizomycotina</taxon>
        <taxon>Leotiomycetes</taxon>
        <taxon>Helotiales</taxon>
        <taxon>Sclerotiniaceae</taxon>
        <taxon>Botrytis</taxon>
    </lineage>
</organism>
<gene>
    <name evidence="1" type="ORF">BPOR_0612g00030</name>
</gene>